<evidence type="ECO:0000256" key="1">
    <source>
        <dbReference type="ARBA" id="ARBA00035885"/>
    </source>
</evidence>
<dbReference type="GO" id="GO:0140291">
    <property type="term" value="P:peptidyl-glutamate ADP-deribosylation"/>
    <property type="evidence" value="ECO:0007669"/>
    <property type="project" value="TreeGrafter"/>
</dbReference>
<evidence type="ECO:0000313" key="5">
    <source>
        <dbReference type="Proteomes" id="UP000184420"/>
    </source>
</evidence>
<dbReference type="CDD" id="cd02901">
    <property type="entry name" value="Macro_Poa1p-like"/>
    <property type="match status" value="1"/>
</dbReference>
<dbReference type="Pfam" id="PF01661">
    <property type="entry name" value="Macro"/>
    <property type="match status" value="1"/>
</dbReference>
<dbReference type="AlphaFoldDB" id="A0A1M7EBP5"/>
<evidence type="ECO:0000313" key="4">
    <source>
        <dbReference type="EMBL" id="SHL89211.1"/>
    </source>
</evidence>
<dbReference type="SUPFAM" id="SSF52949">
    <property type="entry name" value="Macro domain-like"/>
    <property type="match status" value="1"/>
</dbReference>
<dbReference type="SMART" id="SM00506">
    <property type="entry name" value="A1pp"/>
    <property type="match status" value="1"/>
</dbReference>
<evidence type="ECO:0000256" key="2">
    <source>
        <dbReference type="SAM" id="Phobius"/>
    </source>
</evidence>
<keyword evidence="2" id="KW-1133">Transmembrane helix</keyword>
<protein>
    <submittedName>
        <fullName evidence="4">O-acetyl-ADP-ribose deacetylase (Regulator of RNase III), contains Macro domain</fullName>
    </submittedName>
</protein>
<feature type="domain" description="Macro" evidence="3">
    <location>
        <begin position="27"/>
        <end position="189"/>
    </location>
</feature>
<keyword evidence="2" id="KW-0472">Membrane</keyword>
<dbReference type="Proteomes" id="UP000184420">
    <property type="component" value="Unassembled WGS sequence"/>
</dbReference>
<sequence length="189" mass="21531">MRERRKIARLMFYFPIFLLKNLVFLLAFRLISYDAKRLSMQFKSGNLFEAGTQALVNAVNTDGVMGKGIALQFKQRFPENFKAYAAACKRNEVVIGKMFVFHEETTTGEVIIINFPTKKTWRRKSEYSFIEAGLPALVDIIKQENISSIAIPPLGCGNGGLQWEQVKPMIEKYLSPLKEVDVQVFEPVS</sequence>
<dbReference type="EMBL" id="FRBL01000005">
    <property type="protein sequence ID" value="SHL89211.1"/>
    <property type="molecule type" value="Genomic_DNA"/>
</dbReference>
<comment type="catalytic activity">
    <reaction evidence="1">
        <text>an N-(ADP-alpha-D-ribosyl)-thymidine in DNA + H2O = a thymidine in DNA + ADP-D-ribose</text>
        <dbReference type="Rhea" id="RHEA:71655"/>
        <dbReference type="Rhea" id="RHEA-COMP:13556"/>
        <dbReference type="Rhea" id="RHEA-COMP:18051"/>
        <dbReference type="ChEBI" id="CHEBI:15377"/>
        <dbReference type="ChEBI" id="CHEBI:57967"/>
        <dbReference type="ChEBI" id="CHEBI:137386"/>
        <dbReference type="ChEBI" id="CHEBI:191199"/>
    </reaction>
    <physiologicalReaction direction="left-to-right" evidence="1">
        <dbReference type="Rhea" id="RHEA:71656"/>
    </physiologicalReaction>
</comment>
<keyword evidence="5" id="KW-1185">Reference proteome</keyword>
<dbReference type="PROSITE" id="PS51154">
    <property type="entry name" value="MACRO"/>
    <property type="match status" value="1"/>
</dbReference>
<accession>A0A1M7EBP5</accession>
<evidence type="ECO:0000259" key="3">
    <source>
        <dbReference type="PROSITE" id="PS51154"/>
    </source>
</evidence>
<proteinExistence type="predicted"/>
<name>A0A1M7EBP5_9BACT</name>
<dbReference type="STRING" id="1419482.SAMN05444266_105376"/>
<dbReference type="InterPro" id="IPR043472">
    <property type="entry name" value="Macro_dom-like"/>
</dbReference>
<organism evidence="4 5">
    <name type="scientific">Chitinophaga jiangningensis</name>
    <dbReference type="NCBI Taxonomy" id="1419482"/>
    <lineage>
        <taxon>Bacteria</taxon>
        <taxon>Pseudomonadati</taxon>
        <taxon>Bacteroidota</taxon>
        <taxon>Chitinophagia</taxon>
        <taxon>Chitinophagales</taxon>
        <taxon>Chitinophagaceae</taxon>
        <taxon>Chitinophaga</taxon>
    </lineage>
</organism>
<dbReference type="Gene3D" id="3.40.220.10">
    <property type="entry name" value="Leucine Aminopeptidase, subunit E, domain 1"/>
    <property type="match status" value="1"/>
</dbReference>
<reference evidence="4 5" key="1">
    <citation type="submission" date="2016-11" db="EMBL/GenBank/DDBJ databases">
        <authorList>
            <person name="Jaros S."/>
            <person name="Januszkiewicz K."/>
            <person name="Wedrychowicz H."/>
        </authorList>
    </citation>
    <scope>NUCLEOTIDE SEQUENCE [LARGE SCALE GENOMIC DNA]</scope>
    <source>
        <strain evidence="4 5">DSM 27406</strain>
    </source>
</reference>
<dbReference type="InterPro" id="IPR002589">
    <property type="entry name" value="Macro_dom"/>
</dbReference>
<dbReference type="PANTHER" id="PTHR12521">
    <property type="entry name" value="PROTEIN C6ORF130"/>
    <property type="match status" value="1"/>
</dbReference>
<dbReference type="InterPro" id="IPR050892">
    <property type="entry name" value="ADP-ribose_metab_enzymes"/>
</dbReference>
<keyword evidence="2" id="KW-0812">Transmembrane</keyword>
<dbReference type="PANTHER" id="PTHR12521:SF0">
    <property type="entry name" value="ADP-RIBOSE GLYCOHYDROLASE OARD1"/>
    <property type="match status" value="1"/>
</dbReference>
<gene>
    <name evidence="4" type="ORF">SAMN05444266_105376</name>
</gene>
<feature type="transmembrane region" description="Helical" evidence="2">
    <location>
        <begin position="12"/>
        <end position="31"/>
    </location>
</feature>